<reference evidence="3" key="1">
    <citation type="journal article" date="2019" name="Int. J. Syst. Evol. Microbiol.">
        <title>The Global Catalogue of Microorganisms (GCM) 10K type strain sequencing project: providing services to taxonomists for standard genome sequencing and annotation.</title>
        <authorList>
            <consortium name="The Broad Institute Genomics Platform"/>
            <consortium name="The Broad Institute Genome Sequencing Center for Infectious Disease"/>
            <person name="Wu L."/>
            <person name="Ma J."/>
        </authorList>
    </citation>
    <scope>NUCLEOTIDE SEQUENCE [LARGE SCALE GENOMIC DNA]</scope>
    <source>
        <strain evidence="3">CGMCC 4.7106</strain>
    </source>
</reference>
<accession>A0ABW5D9J7</accession>
<evidence type="ECO:0000313" key="3">
    <source>
        <dbReference type="Proteomes" id="UP001597375"/>
    </source>
</evidence>
<sequence length="286" mass="32007">MENKESQEVSQKSPFAGCAILITALLVMLFLIGFSVVILFRQFGEIAKFTEERPNAIEVVVVEDREAELNRLAEKIERFRLDVNDDKSAVLDLNVEEMNLAIAAYDSFKDLRGMFHVEEITPEDIRFLISFQLNGKPRLAKDGEGGLMTSDPRYLNGTLVATPGLLNNEVVLLVKNIETEKATVPREFLEQMSPYRIAEKYIGSEGLGTTMAKLTNVSLGDGYVRFEKVSGKIPEDTITNEQVDAGSRKVLTFLGVAATVFLFFVSLILLLGHRLRKKRQRDEQGG</sequence>
<name>A0ABW5D9J7_9BACT</name>
<feature type="transmembrane region" description="Helical" evidence="1">
    <location>
        <begin position="15"/>
        <end position="40"/>
    </location>
</feature>
<comment type="caution">
    <text evidence="2">The sequence shown here is derived from an EMBL/GenBank/DDBJ whole genome shotgun (WGS) entry which is preliminary data.</text>
</comment>
<dbReference type="RefSeq" id="WP_386820374.1">
    <property type="nucleotide sequence ID" value="NZ_JBHUIT010000017.1"/>
</dbReference>
<proteinExistence type="predicted"/>
<protein>
    <recommendedName>
        <fullName evidence="4">Cell division protein FtsX</fullName>
    </recommendedName>
</protein>
<dbReference type="Proteomes" id="UP001597375">
    <property type="component" value="Unassembled WGS sequence"/>
</dbReference>
<keyword evidence="1" id="KW-0812">Transmembrane</keyword>
<evidence type="ECO:0000313" key="2">
    <source>
        <dbReference type="EMBL" id="MFD2257088.1"/>
    </source>
</evidence>
<keyword evidence="3" id="KW-1185">Reference proteome</keyword>
<gene>
    <name evidence="2" type="ORF">ACFSSA_10395</name>
</gene>
<feature type="transmembrane region" description="Helical" evidence="1">
    <location>
        <begin position="250"/>
        <end position="271"/>
    </location>
</feature>
<keyword evidence="1" id="KW-0472">Membrane</keyword>
<organism evidence="2 3">
    <name type="scientific">Luteolibacter algae</name>
    <dbReference type="NCBI Taxonomy" id="454151"/>
    <lineage>
        <taxon>Bacteria</taxon>
        <taxon>Pseudomonadati</taxon>
        <taxon>Verrucomicrobiota</taxon>
        <taxon>Verrucomicrobiia</taxon>
        <taxon>Verrucomicrobiales</taxon>
        <taxon>Verrucomicrobiaceae</taxon>
        <taxon>Luteolibacter</taxon>
    </lineage>
</organism>
<evidence type="ECO:0008006" key="4">
    <source>
        <dbReference type="Google" id="ProtNLM"/>
    </source>
</evidence>
<dbReference type="EMBL" id="JBHUIT010000017">
    <property type="protein sequence ID" value="MFD2257088.1"/>
    <property type="molecule type" value="Genomic_DNA"/>
</dbReference>
<evidence type="ECO:0000256" key="1">
    <source>
        <dbReference type="SAM" id="Phobius"/>
    </source>
</evidence>
<keyword evidence="1" id="KW-1133">Transmembrane helix</keyword>